<evidence type="ECO:0000259" key="7">
    <source>
        <dbReference type="Pfam" id="PF08281"/>
    </source>
</evidence>
<accession>A0ABR9ZGN9</accession>
<dbReference type="Proteomes" id="UP000635902">
    <property type="component" value="Unassembled WGS sequence"/>
</dbReference>
<evidence type="ECO:0000313" key="8">
    <source>
        <dbReference type="EMBL" id="MBF4552571.1"/>
    </source>
</evidence>
<organism evidence="8 9">
    <name type="scientific">Corynebacterium suicordis DSM 45110</name>
    <dbReference type="NCBI Taxonomy" id="1121369"/>
    <lineage>
        <taxon>Bacteria</taxon>
        <taxon>Bacillati</taxon>
        <taxon>Actinomycetota</taxon>
        <taxon>Actinomycetes</taxon>
        <taxon>Mycobacteriales</taxon>
        <taxon>Corynebacteriaceae</taxon>
        <taxon>Corynebacterium</taxon>
    </lineage>
</organism>
<keyword evidence="9" id="KW-1185">Reference proteome</keyword>
<dbReference type="PANTHER" id="PTHR43133:SF8">
    <property type="entry name" value="RNA POLYMERASE SIGMA FACTOR HI_1459-RELATED"/>
    <property type="match status" value="1"/>
</dbReference>
<sequence>MTTTLATNYQSCSDAELLRHHIAGHRGAFGELAHRHHKLMWRAIRQVGITCEDEGNDILQDALLKIHRHAQHWEGSAKVGTWIFALVRNTALTHLRAKSRRIEPGRVDFDVRMKSMPAVCPREESTVMRLDLQRYLNAMASELKEVLVLTTLYGLSEVEVAEKLRIPVGTVKSRKSRARRTLRALICEHGLQDHAPMVMAA</sequence>
<keyword evidence="2" id="KW-0805">Transcription regulation</keyword>
<dbReference type="InterPro" id="IPR013324">
    <property type="entry name" value="RNA_pol_sigma_r3/r4-like"/>
</dbReference>
<dbReference type="SUPFAM" id="SSF88659">
    <property type="entry name" value="Sigma3 and sigma4 domains of RNA polymerase sigma factors"/>
    <property type="match status" value="1"/>
</dbReference>
<gene>
    <name evidence="8" type="ORF">IRY30_00535</name>
</gene>
<evidence type="ECO:0000256" key="1">
    <source>
        <dbReference type="ARBA" id="ARBA00010641"/>
    </source>
</evidence>
<dbReference type="CDD" id="cd06171">
    <property type="entry name" value="Sigma70_r4"/>
    <property type="match status" value="1"/>
</dbReference>
<dbReference type="Pfam" id="PF08281">
    <property type="entry name" value="Sigma70_r4_2"/>
    <property type="match status" value="1"/>
</dbReference>
<dbReference type="InterPro" id="IPR007627">
    <property type="entry name" value="RNA_pol_sigma70_r2"/>
</dbReference>
<evidence type="ECO:0000256" key="2">
    <source>
        <dbReference type="ARBA" id="ARBA00023015"/>
    </source>
</evidence>
<comment type="caution">
    <text evidence="8">The sequence shown here is derived from an EMBL/GenBank/DDBJ whole genome shotgun (WGS) entry which is preliminary data.</text>
</comment>
<dbReference type="Gene3D" id="1.10.10.10">
    <property type="entry name" value="Winged helix-like DNA-binding domain superfamily/Winged helix DNA-binding domain"/>
    <property type="match status" value="1"/>
</dbReference>
<dbReference type="NCBIfam" id="TIGR02937">
    <property type="entry name" value="sigma70-ECF"/>
    <property type="match status" value="1"/>
</dbReference>
<reference evidence="8 9" key="1">
    <citation type="submission" date="2020-10" db="EMBL/GenBank/DDBJ databases">
        <title>Novel species in genus Corynebacterium.</title>
        <authorList>
            <person name="Zhang G."/>
        </authorList>
    </citation>
    <scope>NUCLEOTIDE SEQUENCE [LARGE SCALE GENOMIC DNA]</scope>
    <source>
        <strain evidence="8 9">DSM 45110</strain>
    </source>
</reference>
<dbReference type="InterPro" id="IPR014284">
    <property type="entry name" value="RNA_pol_sigma-70_dom"/>
</dbReference>
<dbReference type="RefSeq" id="WP_194555477.1">
    <property type="nucleotide sequence ID" value="NZ_JADKMY010000001.1"/>
</dbReference>
<dbReference type="Pfam" id="PF04542">
    <property type="entry name" value="Sigma70_r2"/>
    <property type="match status" value="1"/>
</dbReference>
<evidence type="ECO:0000313" key="9">
    <source>
        <dbReference type="Proteomes" id="UP000635902"/>
    </source>
</evidence>
<evidence type="ECO:0000256" key="5">
    <source>
        <dbReference type="ARBA" id="ARBA00023163"/>
    </source>
</evidence>
<dbReference type="Gene3D" id="1.10.1740.10">
    <property type="match status" value="1"/>
</dbReference>
<dbReference type="InterPro" id="IPR013249">
    <property type="entry name" value="RNA_pol_sigma70_r4_t2"/>
</dbReference>
<dbReference type="InterPro" id="IPR013325">
    <property type="entry name" value="RNA_pol_sigma_r2"/>
</dbReference>
<dbReference type="InterPro" id="IPR039425">
    <property type="entry name" value="RNA_pol_sigma-70-like"/>
</dbReference>
<feature type="domain" description="RNA polymerase sigma-70 region 2" evidence="6">
    <location>
        <begin position="32"/>
        <end position="101"/>
    </location>
</feature>
<keyword evidence="3" id="KW-0731">Sigma factor</keyword>
<keyword evidence="5" id="KW-0804">Transcription</keyword>
<name>A0ABR9ZGN9_9CORY</name>
<proteinExistence type="inferred from homology"/>
<dbReference type="InterPro" id="IPR036388">
    <property type="entry name" value="WH-like_DNA-bd_sf"/>
</dbReference>
<evidence type="ECO:0000256" key="4">
    <source>
        <dbReference type="ARBA" id="ARBA00023125"/>
    </source>
</evidence>
<keyword evidence="4" id="KW-0238">DNA-binding</keyword>
<feature type="domain" description="RNA polymerase sigma factor 70 region 4 type 2" evidence="7">
    <location>
        <begin position="130"/>
        <end position="182"/>
    </location>
</feature>
<evidence type="ECO:0000259" key="6">
    <source>
        <dbReference type="Pfam" id="PF04542"/>
    </source>
</evidence>
<dbReference type="SUPFAM" id="SSF88946">
    <property type="entry name" value="Sigma2 domain of RNA polymerase sigma factors"/>
    <property type="match status" value="1"/>
</dbReference>
<dbReference type="EMBL" id="JADKMY010000001">
    <property type="protein sequence ID" value="MBF4552571.1"/>
    <property type="molecule type" value="Genomic_DNA"/>
</dbReference>
<protein>
    <submittedName>
        <fullName evidence="8">RNA polymerase sigma factor</fullName>
    </submittedName>
</protein>
<dbReference type="PANTHER" id="PTHR43133">
    <property type="entry name" value="RNA POLYMERASE ECF-TYPE SIGMA FACTO"/>
    <property type="match status" value="1"/>
</dbReference>
<comment type="similarity">
    <text evidence="1">Belongs to the sigma-70 factor family. ECF subfamily.</text>
</comment>
<evidence type="ECO:0000256" key="3">
    <source>
        <dbReference type="ARBA" id="ARBA00023082"/>
    </source>
</evidence>